<keyword evidence="4" id="KW-1185">Reference proteome</keyword>
<feature type="compositionally biased region" description="Low complexity" evidence="1">
    <location>
        <begin position="65"/>
        <end position="81"/>
    </location>
</feature>
<proteinExistence type="predicted"/>
<dbReference type="GO" id="GO:0005739">
    <property type="term" value="C:mitochondrion"/>
    <property type="evidence" value="ECO:0007669"/>
    <property type="project" value="InterPro"/>
</dbReference>
<feature type="compositionally biased region" description="Basic and acidic residues" evidence="1">
    <location>
        <begin position="519"/>
        <end position="531"/>
    </location>
</feature>
<dbReference type="PANTHER" id="PTHR22910">
    <property type="entry name" value="PROTEIN MGARP"/>
    <property type="match status" value="1"/>
</dbReference>
<dbReference type="Proteomes" id="UP001309876">
    <property type="component" value="Unassembled WGS sequence"/>
</dbReference>
<gene>
    <name evidence="3" type="ORF">LTR05_007449</name>
</gene>
<feature type="compositionally biased region" description="Basic and acidic residues" evidence="1">
    <location>
        <begin position="295"/>
        <end position="313"/>
    </location>
</feature>
<feature type="compositionally biased region" description="Basic and acidic residues" evidence="1">
    <location>
        <begin position="581"/>
        <end position="593"/>
    </location>
</feature>
<feature type="compositionally biased region" description="Acidic residues" evidence="1">
    <location>
        <begin position="323"/>
        <end position="334"/>
    </location>
</feature>
<dbReference type="PANTHER" id="PTHR22910:SF6">
    <property type="entry name" value="PROTEIN MGARP"/>
    <property type="match status" value="1"/>
</dbReference>
<dbReference type="SMART" id="SM00293">
    <property type="entry name" value="PWWP"/>
    <property type="match status" value="1"/>
</dbReference>
<accession>A0AAN7SV30</accession>
<organism evidence="3 4">
    <name type="scientific">Lithohypha guttulata</name>
    <dbReference type="NCBI Taxonomy" id="1690604"/>
    <lineage>
        <taxon>Eukaryota</taxon>
        <taxon>Fungi</taxon>
        <taxon>Dikarya</taxon>
        <taxon>Ascomycota</taxon>
        <taxon>Pezizomycotina</taxon>
        <taxon>Eurotiomycetes</taxon>
        <taxon>Chaetothyriomycetidae</taxon>
        <taxon>Chaetothyriales</taxon>
        <taxon>Trichomeriaceae</taxon>
        <taxon>Lithohypha</taxon>
    </lineage>
</organism>
<dbReference type="PROSITE" id="PS50812">
    <property type="entry name" value="PWWP"/>
    <property type="match status" value="1"/>
</dbReference>
<name>A0AAN7SV30_9EURO</name>
<dbReference type="InterPro" id="IPR000313">
    <property type="entry name" value="PWWP_dom"/>
</dbReference>
<feature type="compositionally biased region" description="Basic and acidic residues" evidence="1">
    <location>
        <begin position="540"/>
        <end position="558"/>
    </location>
</feature>
<evidence type="ECO:0000256" key="1">
    <source>
        <dbReference type="SAM" id="MobiDB-lite"/>
    </source>
</evidence>
<feature type="compositionally biased region" description="Basic and acidic residues" evidence="1">
    <location>
        <begin position="82"/>
        <end position="113"/>
    </location>
</feature>
<sequence>MSEPNVSSEVAETVVPIKVPQPDEGAPPSLAQPASGPAAEMHGALHGDAPKSAETKTTEETSVVNGTADTANTADTAGANTDKVEKEPVTSKETAPEEKPTATDADTEMKDVTSTEPAPAAGSATDANGASAAKSKRKSSAGVPEHRTKSLKKKQSKQKITNLDAKPGEYYLARLRSYPPWPSIICDEAMLPDVLLNTRPVTAMLADGTWKEPYADGGKKVTDRSFPVMFLHTNEFGWIPNTDLTPLEPDQCKDVPEKGKSKTLIEAYKVAAEDHDIQHFKNLLMEHDAFLQKEEDARQQKETEKAEKAATAEKKKRKSEVKVDDDDVEMEDATETAPKKSSKKRKKDVEGDEEGPEKPAKTPKTTKLKLTTGKTPSTDKKTDKKTPKAKSDKKKKAQDSEEEQEMEKEGVAPVDPVQARKDREKEVLFLRHKLQKGFLSRDQEPAEDEMPQMATYIKKLEAYGDTLEVSIIRQTRVNKVLKGILKLNTIPKDEEYHFRERSVKLLGAWNQLLGAEPADAEKSGAKDDKASSPKTTSNGTHKEAEEKAEEKIEDKVEEPAENTVSTEEAVNKISADVPGDAGDKAAAIEEIQKNENPAEEVKTTTPAAPAVEDKAPASAEGAAVAQDVVKANE</sequence>
<feature type="compositionally biased region" description="Low complexity" evidence="1">
    <location>
        <begin position="362"/>
        <end position="376"/>
    </location>
</feature>
<dbReference type="Pfam" id="PF00855">
    <property type="entry name" value="PWWP"/>
    <property type="match status" value="1"/>
</dbReference>
<protein>
    <recommendedName>
        <fullName evidence="2">PWWP domain-containing protein</fullName>
    </recommendedName>
</protein>
<feature type="region of interest" description="Disordered" evidence="1">
    <location>
        <begin position="295"/>
        <end position="420"/>
    </location>
</feature>
<dbReference type="EMBL" id="JAVRRJ010000008">
    <property type="protein sequence ID" value="KAK5082303.1"/>
    <property type="molecule type" value="Genomic_DNA"/>
</dbReference>
<dbReference type="Gene3D" id="2.30.30.140">
    <property type="match status" value="1"/>
</dbReference>
<feature type="domain" description="PWWP" evidence="2">
    <location>
        <begin position="167"/>
        <end position="250"/>
    </location>
</feature>
<reference evidence="3 4" key="1">
    <citation type="submission" date="2023-08" db="EMBL/GenBank/DDBJ databases">
        <title>Black Yeasts Isolated from many extreme environments.</title>
        <authorList>
            <person name="Coleine C."/>
            <person name="Stajich J.E."/>
            <person name="Selbmann L."/>
        </authorList>
    </citation>
    <scope>NUCLEOTIDE SEQUENCE [LARGE SCALE GENOMIC DNA]</scope>
    <source>
        <strain evidence="3 4">CCFEE 5910</strain>
    </source>
</reference>
<evidence type="ECO:0000259" key="2">
    <source>
        <dbReference type="PROSITE" id="PS50812"/>
    </source>
</evidence>
<feature type="compositionally biased region" description="Polar residues" evidence="1">
    <location>
        <begin position="1"/>
        <end position="10"/>
    </location>
</feature>
<dbReference type="SUPFAM" id="SSF63748">
    <property type="entry name" value="Tudor/PWWP/MBT"/>
    <property type="match status" value="1"/>
</dbReference>
<feature type="region of interest" description="Disordered" evidence="1">
    <location>
        <begin position="517"/>
        <end position="633"/>
    </location>
</feature>
<feature type="compositionally biased region" description="Basic and acidic residues" evidence="1">
    <location>
        <begin position="377"/>
        <end position="390"/>
    </location>
</feature>
<feature type="compositionally biased region" description="Basic and acidic residues" evidence="1">
    <location>
        <begin position="43"/>
        <end position="59"/>
    </location>
</feature>
<dbReference type="InterPro" id="IPR026093">
    <property type="entry name" value="MGARP"/>
</dbReference>
<evidence type="ECO:0000313" key="3">
    <source>
        <dbReference type="EMBL" id="KAK5082303.1"/>
    </source>
</evidence>
<dbReference type="AlphaFoldDB" id="A0AAN7SV30"/>
<comment type="caution">
    <text evidence="3">The sequence shown here is derived from an EMBL/GenBank/DDBJ whole genome shotgun (WGS) entry which is preliminary data.</text>
</comment>
<evidence type="ECO:0000313" key="4">
    <source>
        <dbReference type="Proteomes" id="UP001309876"/>
    </source>
</evidence>
<feature type="region of interest" description="Disordered" evidence="1">
    <location>
        <begin position="1"/>
        <end position="160"/>
    </location>
</feature>